<dbReference type="Proteomes" id="UP000285697">
    <property type="component" value="Unassembled WGS sequence"/>
</dbReference>
<dbReference type="NCBIfam" id="NF047593">
    <property type="entry name" value="IS66_ISAeme5_TnpA"/>
    <property type="match status" value="1"/>
</dbReference>
<dbReference type="AlphaFoldDB" id="A0A414SE70"/>
<reference evidence="1 2" key="1">
    <citation type="submission" date="2018-08" db="EMBL/GenBank/DDBJ databases">
        <title>A genome reference for cultivated species of the human gut microbiota.</title>
        <authorList>
            <person name="Zou Y."/>
            <person name="Xue W."/>
            <person name="Luo G."/>
        </authorList>
    </citation>
    <scope>NUCLEOTIDE SEQUENCE [LARGE SCALE GENOMIC DNA]</scope>
    <source>
        <strain evidence="1 2">AM22-7AC</strain>
    </source>
</reference>
<evidence type="ECO:0000313" key="2">
    <source>
        <dbReference type="Proteomes" id="UP000285697"/>
    </source>
</evidence>
<protein>
    <recommendedName>
        <fullName evidence="3">Transposase</fullName>
    </recommendedName>
</protein>
<organism evidence="1 2">
    <name type="scientific">Mediterraneibacter gnavus</name>
    <name type="common">Ruminococcus gnavus</name>
    <dbReference type="NCBI Taxonomy" id="33038"/>
    <lineage>
        <taxon>Bacteria</taxon>
        <taxon>Bacillati</taxon>
        <taxon>Bacillota</taxon>
        <taxon>Clostridia</taxon>
        <taxon>Lachnospirales</taxon>
        <taxon>Lachnospiraceae</taxon>
        <taxon>Mediterraneibacter</taxon>
    </lineage>
</organism>
<proteinExistence type="predicted"/>
<dbReference type="EMBL" id="QRIA01000015">
    <property type="protein sequence ID" value="RHG17508.1"/>
    <property type="molecule type" value="Genomic_DNA"/>
</dbReference>
<accession>A0A414SE70</accession>
<evidence type="ECO:0000313" key="1">
    <source>
        <dbReference type="EMBL" id="RHG17508.1"/>
    </source>
</evidence>
<evidence type="ECO:0008006" key="3">
    <source>
        <dbReference type="Google" id="ProtNLM"/>
    </source>
</evidence>
<name>A0A414SE70_MEDGN</name>
<comment type="caution">
    <text evidence="1">The sequence shown here is derived from an EMBL/GenBank/DDBJ whole genome shotgun (WGS) entry which is preliminary data.</text>
</comment>
<gene>
    <name evidence="1" type="ORF">DW270_11580</name>
</gene>
<sequence length="85" mass="10071">MNKRVCKEDQIKLIMKCRQRGLSAYQWCQQNSIYPEIFYNWVSKLKKSGYSFPDHATQSEINLSIQGVVKFVLWDTPTMRLLIIL</sequence>